<dbReference type="PANTHER" id="PTHR42825:SF11">
    <property type="entry name" value="BRANCHED-CHAIN-AMINO-ACID AMINOTRANSFERASE 6"/>
    <property type="match status" value="1"/>
</dbReference>
<dbReference type="InterPro" id="IPR033939">
    <property type="entry name" value="BCAT_family"/>
</dbReference>
<evidence type="ECO:0000313" key="9">
    <source>
        <dbReference type="EMBL" id="CAH2036307.1"/>
    </source>
</evidence>
<dbReference type="EMBL" id="OU466857">
    <property type="protein sequence ID" value="CAH2036307.1"/>
    <property type="molecule type" value="Genomic_DNA"/>
</dbReference>
<name>A0AAU9RDJ8_THLAR</name>
<dbReference type="InterPro" id="IPR043132">
    <property type="entry name" value="BCAT-like_C"/>
</dbReference>
<keyword evidence="10" id="KW-1185">Reference proteome</keyword>
<evidence type="ECO:0000256" key="1">
    <source>
        <dbReference type="ARBA" id="ARBA00001933"/>
    </source>
</evidence>
<evidence type="ECO:0000256" key="3">
    <source>
        <dbReference type="ARBA" id="ARBA00022576"/>
    </source>
</evidence>
<keyword evidence="3 8" id="KW-0032">Aminotransferase</keyword>
<dbReference type="AlphaFoldDB" id="A0AAU9RDJ8"/>
<dbReference type="InterPro" id="IPR001544">
    <property type="entry name" value="Aminotrans_IV"/>
</dbReference>
<evidence type="ECO:0000256" key="8">
    <source>
        <dbReference type="RuleBase" id="RU004517"/>
    </source>
</evidence>
<dbReference type="PROSITE" id="PS00770">
    <property type="entry name" value="AA_TRANSFER_CLASS_4"/>
    <property type="match status" value="1"/>
</dbReference>
<dbReference type="Proteomes" id="UP000836841">
    <property type="component" value="Chromosome 1"/>
</dbReference>
<gene>
    <name evidence="9" type="ORF">TAV2_LOCUS2477</name>
</gene>
<dbReference type="Pfam" id="PF01063">
    <property type="entry name" value="Aminotran_4"/>
    <property type="match status" value="1"/>
</dbReference>
<dbReference type="SUPFAM" id="SSF56752">
    <property type="entry name" value="D-aminoacid aminotransferase-like PLP-dependent enzymes"/>
    <property type="match status" value="1"/>
</dbReference>
<evidence type="ECO:0000256" key="7">
    <source>
        <dbReference type="RuleBase" id="RU004516"/>
    </source>
</evidence>
<evidence type="ECO:0000256" key="5">
    <source>
        <dbReference type="ARBA" id="ARBA00022898"/>
    </source>
</evidence>
<dbReference type="InterPro" id="IPR018300">
    <property type="entry name" value="Aminotrans_IV_CS"/>
</dbReference>
<comment type="cofactor">
    <cofactor evidence="1 7">
        <name>pyridoxal 5'-phosphate</name>
        <dbReference type="ChEBI" id="CHEBI:597326"/>
    </cofactor>
</comment>
<dbReference type="InterPro" id="IPR036038">
    <property type="entry name" value="Aminotransferase-like"/>
</dbReference>
<dbReference type="EC" id="2.6.1.42" evidence="8"/>
<keyword evidence="8" id="KW-0100">Branched-chain amino acid biosynthesis</keyword>
<comment type="catalytic activity">
    <reaction evidence="8">
        <text>L-leucine + 2-oxoglutarate = 4-methyl-2-oxopentanoate + L-glutamate</text>
        <dbReference type="Rhea" id="RHEA:18321"/>
        <dbReference type="ChEBI" id="CHEBI:16810"/>
        <dbReference type="ChEBI" id="CHEBI:17865"/>
        <dbReference type="ChEBI" id="CHEBI:29985"/>
        <dbReference type="ChEBI" id="CHEBI:57427"/>
        <dbReference type="EC" id="2.6.1.42"/>
    </reaction>
</comment>
<dbReference type="InterPro" id="IPR005786">
    <property type="entry name" value="B_amino_transII"/>
</dbReference>
<comment type="catalytic activity">
    <reaction evidence="8">
        <text>L-isoleucine + 2-oxoglutarate = (S)-3-methyl-2-oxopentanoate + L-glutamate</text>
        <dbReference type="Rhea" id="RHEA:24801"/>
        <dbReference type="ChEBI" id="CHEBI:16810"/>
        <dbReference type="ChEBI" id="CHEBI:29985"/>
        <dbReference type="ChEBI" id="CHEBI:35146"/>
        <dbReference type="ChEBI" id="CHEBI:58045"/>
        <dbReference type="EC" id="2.6.1.42"/>
    </reaction>
</comment>
<dbReference type="GO" id="GO:0004084">
    <property type="term" value="F:branched-chain-amino-acid transaminase activity"/>
    <property type="evidence" value="ECO:0007669"/>
    <property type="project" value="UniProtKB-EC"/>
</dbReference>
<keyword evidence="4 8" id="KW-0808">Transferase</keyword>
<dbReference type="InterPro" id="IPR043131">
    <property type="entry name" value="BCAT-like_N"/>
</dbReference>
<dbReference type="GO" id="GO:0009082">
    <property type="term" value="P:branched-chain amino acid biosynthetic process"/>
    <property type="evidence" value="ECO:0007669"/>
    <property type="project" value="UniProtKB-KW"/>
</dbReference>
<dbReference type="Gene3D" id="3.20.10.10">
    <property type="entry name" value="D-amino Acid Aminotransferase, subunit A, domain 2"/>
    <property type="match status" value="1"/>
</dbReference>
<dbReference type="PANTHER" id="PTHR42825">
    <property type="entry name" value="AMINO ACID AMINOTRANSFERASE"/>
    <property type="match status" value="1"/>
</dbReference>
<evidence type="ECO:0000256" key="2">
    <source>
        <dbReference type="ARBA" id="ARBA00009320"/>
    </source>
</evidence>
<dbReference type="GO" id="GO:0008652">
    <property type="term" value="P:amino acid biosynthetic process"/>
    <property type="evidence" value="ECO:0007669"/>
    <property type="project" value="UniProtKB-KW"/>
</dbReference>
<organism evidence="9 10">
    <name type="scientific">Thlaspi arvense</name>
    <name type="common">Field penny-cress</name>
    <dbReference type="NCBI Taxonomy" id="13288"/>
    <lineage>
        <taxon>Eukaryota</taxon>
        <taxon>Viridiplantae</taxon>
        <taxon>Streptophyta</taxon>
        <taxon>Embryophyta</taxon>
        <taxon>Tracheophyta</taxon>
        <taxon>Spermatophyta</taxon>
        <taxon>Magnoliopsida</taxon>
        <taxon>eudicotyledons</taxon>
        <taxon>Gunneridae</taxon>
        <taxon>Pentapetalae</taxon>
        <taxon>rosids</taxon>
        <taxon>malvids</taxon>
        <taxon>Brassicales</taxon>
        <taxon>Brassicaceae</taxon>
        <taxon>Thlaspideae</taxon>
        <taxon>Thlaspi</taxon>
    </lineage>
</organism>
<evidence type="ECO:0000256" key="6">
    <source>
        <dbReference type="RuleBase" id="RU004106"/>
    </source>
</evidence>
<sequence length="461" mass="51346">MKIGLFEGLKAYRTEDDRIRLFRPEENARRMQTGADRLCMTPPSLEQFVDSVKQTVLANKKWVWTMNYGPMSLYSDMILDLYKFLKVPPPGKGALYIRPLLIGSGAILGVAPSPEYTFLIYASPVGDYHKVSSGLNLKVDHKYHRAHSGGTGGVKSCTNYSPVSKETPETFHPWQQVVKSMVEAKSSGFSDVLFLDSATGRNIEEVSACNIFIVKGNIVSTPPTSGTILPGITRKSIIELARDLSYQVQERDVSVEELLEAEEAFCTGTAVVVKAVETVTFHDKKYKDPNNQIFLGLHSADTSGHGKVQDRRSSVVHEASLDADEYSNSVFFYETCNEELLKDKKSTKFHSYKYKLKGRENERCLGTDQSRKDLCGIQYRLATTDIIFFSSLTIAPAMTEQLTQLVEFAKKPISNNVAIKIGSGFTGSWTVIPNRANTLGQAQCVRILQHKKASLSVEIRL</sequence>
<dbReference type="CDD" id="cd01557">
    <property type="entry name" value="BCAT_beta_family"/>
    <property type="match status" value="1"/>
</dbReference>
<evidence type="ECO:0000256" key="4">
    <source>
        <dbReference type="ARBA" id="ARBA00022679"/>
    </source>
</evidence>
<keyword evidence="8" id="KW-0028">Amino-acid biosynthesis</keyword>
<protein>
    <recommendedName>
        <fullName evidence="8">Branched-chain-amino-acid aminotransferase</fullName>
        <ecNumber evidence="8">2.6.1.42</ecNumber>
    </recommendedName>
</protein>
<dbReference type="Gene3D" id="3.30.470.10">
    <property type="match status" value="1"/>
</dbReference>
<evidence type="ECO:0000313" key="10">
    <source>
        <dbReference type="Proteomes" id="UP000836841"/>
    </source>
</evidence>
<proteinExistence type="inferred from homology"/>
<comment type="similarity">
    <text evidence="2 6">Belongs to the class-IV pyridoxal-phosphate-dependent aminotransferase family.</text>
</comment>
<comment type="catalytic activity">
    <reaction evidence="8">
        <text>L-valine + 2-oxoglutarate = 3-methyl-2-oxobutanoate + L-glutamate</text>
        <dbReference type="Rhea" id="RHEA:24813"/>
        <dbReference type="ChEBI" id="CHEBI:11851"/>
        <dbReference type="ChEBI" id="CHEBI:16810"/>
        <dbReference type="ChEBI" id="CHEBI:29985"/>
        <dbReference type="ChEBI" id="CHEBI:57762"/>
        <dbReference type="EC" id="2.6.1.42"/>
    </reaction>
</comment>
<reference evidence="9 10" key="1">
    <citation type="submission" date="2022-03" db="EMBL/GenBank/DDBJ databases">
        <authorList>
            <person name="Nunn A."/>
            <person name="Chopra R."/>
            <person name="Nunn A."/>
            <person name="Contreras Garrido A."/>
        </authorList>
    </citation>
    <scope>NUCLEOTIDE SEQUENCE [LARGE SCALE GENOMIC DNA]</scope>
</reference>
<keyword evidence="5 7" id="KW-0663">Pyridoxal phosphate</keyword>
<accession>A0AAU9RDJ8</accession>